<dbReference type="GO" id="GO:0070733">
    <property type="term" value="F:AMPylase activity"/>
    <property type="evidence" value="ECO:0007669"/>
    <property type="project" value="UniProtKB-EC"/>
</dbReference>
<comment type="catalytic activity">
    <reaction evidence="8">
        <text>L-threonyl-[protein] + ATP = 3-O-(5'-adenylyl)-L-threonyl-[protein] + diphosphate</text>
        <dbReference type="Rhea" id="RHEA:54292"/>
        <dbReference type="Rhea" id="RHEA-COMP:11060"/>
        <dbReference type="Rhea" id="RHEA-COMP:13847"/>
        <dbReference type="ChEBI" id="CHEBI:30013"/>
        <dbReference type="ChEBI" id="CHEBI:30616"/>
        <dbReference type="ChEBI" id="CHEBI:33019"/>
        <dbReference type="ChEBI" id="CHEBI:138113"/>
        <dbReference type="EC" id="2.7.7.108"/>
    </reaction>
</comment>
<keyword evidence="4 8" id="KW-0479">Metal-binding</keyword>
<comment type="caution">
    <text evidence="9">The sequence shown here is derived from an EMBL/GenBank/DDBJ whole genome shotgun (WGS) entry which is preliminary data.</text>
</comment>
<feature type="binding site" evidence="8">
    <location>
        <position position="262"/>
    </location>
    <ligand>
        <name>Mg(2+)</name>
        <dbReference type="ChEBI" id="CHEBI:18420"/>
    </ligand>
</feature>
<keyword evidence="7 8" id="KW-0460">Magnesium</keyword>
<dbReference type="EMBL" id="AFCT01001054">
    <property type="protein sequence ID" value="EHC88148.1"/>
    <property type="molecule type" value="Genomic_DNA"/>
</dbReference>
<evidence type="ECO:0000313" key="9">
    <source>
        <dbReference type="EMBL" id="EHC88148.1"/>
    </source>
</evidence>
<comment type="catalytic activity">
    <reaction evidence="8">
        <text>L-seryl-[protein] + ATP = 3-O-(5'-adenylyl)-L-seryl-[protein] + diphosphate</text>
        <dbReference type="Rhea" id="RHEA:58120"/>
        <dbReference type="Rhea" id="RHEA-COMP:9863"/>
        <dbReference type="Rhea" id="RHEA-COMP:15073"/>
        <dbReference type="ChEBI" id="CHEBI:29999"/>
        <dbReference type="ChEBI" id="CHEBI:30616"/>
        <dbReference type="ChEBI" id="CHEBI:33019"/>
        <dbReference type="ChEBI" id="CHEBI:142516"/>
        <dbReference type="EC" id="2.7.7.108"/>
    </reaction>
</comment>
<dbReference type="EC" id="2.7.7.108" evidence="8"/>
<dbReference type="PANTHER" id="PTHR32057">
    <property type="entry name" value="PROTEIN ADENYLYLTRANSFERASE SELO, MITOCHONDRIAL"/>
    <property type="match status" value="1"/>
</dbReference>
<keyword evidence="6 8" id="KW-0067">ATP-binding</keyword>
<comment type="catalytic activity">
    <reaction evidence="8">
        <text>L-seryl-[protein] + UTP = O-(5'-uridylyl)-L-seryl-[protein] + diphosphate</text>
        <dbReference type="Rhea" id="RHEA:64604"/>
        <dbReference type="Rhea" id="RHEA-COMP:9863"/>
        <dbReference type="Rhea" id="RHEA-COMP:16635"/>
        <dbReference type="ChEBI" id="CHEBI:29999"/>
        <dbReference type="ChEBI" id="CHEBI:33019"/>
        <dbReference type="ChEBI" id="CHEBI:46398"/>
        <dbReference type="ChEBI" id="CHEBI:156051"/>
    </reaction>
</comment>
<feature type="binding site" evidence="8">
    <location>
        <position position="134"/>
    </location>
    <ligand>
        <name>ATP</name>
        <dbReference type="ChEBI" id="CHEBI:30616"/>
    </ligand>
</feature>
<evidence type="ECO:0000256" key="8">
    <source>
        <dbReference type="HAMAP-Rule" id="MF_00692"/>
    </source>
</evidence>
<feature type="binding site" evidence="8">
    <location>
        <position position="109"/>
    </location>
    <ligand>
        <name>ATP</name>
        <dbReference type="ChEBI" id="CHEBI:30616"/>
    </ligand>
</feature>
<feature type="binding site" evidence="8">
    <location>
        <position position="185"/>
    </location>
    <ligand>
        <name>ATP</name>
        <dbReference type="ChEBI" id="CHEBI:30616"/>
    </ligand>
</feature>
<evidence type="ECO:0000256" key="1">
    <source>
        <dbReference type="ARBA" id="ARBA00009747"/>
    </source>
</evidence>
<feature type="binding site" evidence="8">
    <location>
        <position position="86"/>
    </location>
    <ligand>
        <name>ATP</name>
        <dbReference type="ChEBI" id="CHEBI:30616"/>
    </ligand>
</feature>
<accession>G5QJR3</accession>
<dbReference type="PATRIC" id="fig|913081.3.peg.2230"/>
<feature type="active site" description="Proton acceptor" evidence="8">
    <location>
        <position position="261"/>
    </location>
</feature>
<evidence type="ECO:0000256" key="4">
    <source>
        <dbReference type="ARBA" id="ARBA00022723"/>
    </source>
</evidence>
<dbReference type="GO" id="GO:0030145">
    <property type="term" value="F:manganese ion binding"/>
    <property type="evidence" value="ECO:0007669"/>
    <property type="project" value="UniProtKB-UniRule"/>
</dbReference>
<dbReference type="GO" id="GO:0005524">
    <property type="term" value="F:ATP binding"/>
    <property type="evidence" value="ECO:0007669"/>
    <property type="project" value="UniProtKB-UniRule"/>
</dbReference>
<proteinExistence type="inferred from homology"/>
<dbReference type="GO" id="GO:0000287">
    <property type="term" value="F:magnesium ion binding"/>
    <property type="evidence" value="ECO:0007669"/>
    <property type="project" value="UniProtKB-UniRule"/>
</dbReference>
<evidence type="ECO:0000256" key="5">
    <source>
        <dbReference type="ARBA" id="ARBA00022741"/>
    </source>
</evidence>
<dbReference type="NCBIfam" id="NF000658">
    <property type="entry name" value="PRK00029.1"/>
    <property type="match status" value="1"/>
</dbReference>
<sequence>MTLSFTARWRDELPATYTALLPTPLKNARLIWYNDELAQQLAIPASLFDVTNGAGVWGGETLLPGMSPVAQVYSGHQFGVWAGQLGDGRGILLGEQLLADGSTLDWHLKGAGLTPYSRMRMGDGRAVLYSRMGDGRAVLRSTIRESLASEAMHYLGIPTTRALSIVASDTPVQRETQETGAMLMRLAQSHMRFGHFEHFYYRREPEKVQQLADFAIRHYWPQWQDVPEKYALWFEEVAARTGRLIAEWQTVGFSHGVMNTDNMSILGLTIDYGPFGFLDDYDPGFIGNHSDHQGRYRFDNQPSVALWNLQRLAQTLTPFIEIDALNRALDRYQDALLTHYGQRMRQKLGFFTEQKDDNALLNELFSLMAREGSDYTRTFRMLSHTEQQSASSPLRDTFIDRTAFDAWFDRYRARLRTEAVDDALRQQQMQRVNPAVVLRRAIWLAQRAIDARNWLAQRAIDAAEQGDMAELHRLHEVLRQPFTDRDDDYASRPPEWGKRLEVSCSS</sequence>
<protein>
    <recommendedName>
        <fullName evidence="8">Protein nucleotidyltransferase YdiU</fullName>
        <ecNumber evidence="8">2.7.7.-</ecNumber>
    </recommendedName>
    <alternativeName>
        <fullName evidence="8">Protein adenylyltransferase YdiU</fullName>
        <ecNumber evidence="8">2.7.7.108</ecNumber>
    </alternativeName>
    <alternativeName>
        <fullName evidence="8">Protein uridylyltransferase YdiU</fullName>
        <ecNumber evidence="8">2.7.7.-</ecNumber>
    </alternativeName>
</protein>
<feature type="binding site" evidence="8">
    <location>
        <position position="271"/>
    </location>
    <ligand>
        <name>ATP</name>
        <dbReference type="ChEBI" id="CHEBI:30616"/>
    </ligand>
</feature>
<comment type="catalytic activity">
    <reaction evidence="8">
        <text>L-histidyl-[protein] + UTP = N(tele)-(5'-uridylyl)-L-histidyl-[protein] + diphosphate</text>
        <dbReference type="Rhea" id="RHEA:83891"/>
        <dbReference type="Rhea" id="RHEA-COMP:9745"/>
        <dbReference type="Rhea" id="RHEA-COMP:20239"/>
        <dbReference type="ChEBI" id="CHEBI:29979"/>
        <dbReference type="ChEBI" id="CHEBI:33019"/>
        <dbReference type="ChEBI" id="CHEBI:46398"/>
        <dbReference type="ChEBI" id="CHEBI:233474"/>
    </reaction>
</comment>
<gene>
    <name evidence="8" type="primary">ydiU</name>
    <name evidence="8" type="synonym">selO</name>
    <name evidence="9" type="ORF">LTSERUB_2866</name>
</gene>
<keyword evidence="8" id="KW-0464">Manganese</keyword>
<comment type="cofactor">
    <cofactor evidence="8">
        <name>Mg(2+)</name>
        <dbReference type="ChEBI" id="CHEBI:18420"/>
    </cofactor>
    <cofactor evidence="8">
        <name>Mn(2+)</name>
        <dbReference type="ChEBI" id="CHEBI:29035"/>
    </cofactor>
</comment>
<reference evidence="9 10" key="1">
    <citation type="journal article" date="2011" name="BMC Genomics">
        <title>Genome sequencing reveals diversification of virulence factor content and possible host adaptation in distinct subpopulations of Salmonella enterica.</title>
        <authorList>
            <person name="den Bakker H.C."/>
            <person name="Moreno Switt A.I."/>
            <person name="Govoni G."/>
            <person name="Cummings C.A."/>
            <person name="Ranieri M.L."/>
            <person name="Degoricija L."/>
            <person name="Hoelzer K."/>
            <person name="Rodriguez-Rivera L.D."/>
            <person name="Brown S."/>
            <person name="Bolchacova E."/>
            <person name="Furtado M.R."/>
            <person name="Wiedmann M."/>
        </authorList>
    </citation>
    <scope>NUCLEOTIDE SEQUENCE [LARGE SCALE GENOMIC DNA]</scope>
    <source>
        <strain evidence="9 10">A4-653</strain>
    </source>
</reference>
<dbReference type="Proteomes" id="UP000004903">
    <property type="component" value="Unassembled WGS sequence"/>
</dbReference>
<dbReference type="PANTHER" id="PTHR32057:SF14">
    <property type="entry name" value="PROTEIN ADENYLYLTRANSFERASE SELO, MITOCHONDRIAL"/>
    <property type="match status" value="1"/>
</dbReference>
<comment type="catalytic activity">
    <reaction evidence="8">
        <text>L-tyrosyl-[protein] + UTP = O-(5'-uridylyl)-L-tyrosyl-[protein] + diphosphate</text>
        <dbReference type="Rhea" id="RHEA:83887"/>
        <dbReference type="Rhea" id="RHEA-COMP:10136"/>
        <dbReference type="Rhea" id="RHEA-COMP:20238"/>
        <dbReference type="ChEBI" id="CHEBI:33019"/>
        <dbReference type="ChEBI" id="CHEBI:46398"/>
        <dbReference type="ChEBI" id="CHEBI:46858"/>
        <dbReference type="ChEBI" id="CHEBI:90602"/>
    </reaction>
</comment>
<dbReference type="EC" id="2.7.7.-" evidence="8"/>
<comment type="similarity">
    <text evidence="1 8">Belongs to the SELO family.</text>
</comment>
<keyword evidence="3 8" id="KW-0548">Nucleotidyltransferase</keyword>
<dbReference type="InterPro" id="IPR003846">
    <property type="entry name" value="SelO"/>
</dbReference>
<dbReference type="Pfam" id="PF02696">
    <property type="entry name" value="SelO"/>
    <property type="match status" value="2"/>
</dbReference>
<dbReference type="HAMAP" id="MF_00692">
    <property type="entry name" value="SelO"/>
    <property type="match status" value="1"/>
</dbReference>
<feature type="binding site" evidence="8">
    <location>
        <position position="135"/>
    </location>
    <ligand>
        <name>ATP</name>
        <dbReference type="ChEBI" id="CHEBI:30616"/>
    </ligand>
</feature>
<evidence type="ECO:0000256" key="3">
    <source>
        <dbReference type="ARBA" id="ARBA00022695"/>
    </source>
</evidence>
<evidence type="ECO:0000313" key="10">
    <source>
        <dbReference type="Proteomes" id="UP000004903"/>
    </source>
</evidence>
<organism evidence="9 10">
    <name type="scientific">Salmonella enterica subsp. enterica serovar Rubislaw str. A4-653</name>
    <dbReference type="NCBI Taxonomy" id="913081"/>
    <lineage>
        <taxon>Bacteria</taxon>
        <taxon>Pseudomonadati</taxon>
        <taxon>Pseudomonadota</taxon>
        <taxon>Gammaproteobacteria</taxon>
        <taxon>Enterobacterales</taxon>
        <taxon>Enterobacteriaceae</taxon>
        <taxon>Salmonella</taxon>
    </lineage>
</organism>
<evidence type="ECO:0000256" key="6">
    <source>
        <dbReference type="ARBA" id="ARBA00022840"/>
    </source>
</evidence>
<dbReference type="AlphaFoldDB" id="G5QJR3"/>
<feature type="binding site" evidence="8">
    <location>
        <position position="271"/>
    </location>
    <ligand>
        <name>Mg(2+)</name>
        <dbReference type="ChEBI" id="CHEBI:18420"/>
    </ligand>
</feature>
<keyword evidence="2 8" id="KW-0808">Transferase</keyword>
<evidence type="ECO:0000256" key="7">
    <source>
        <dbReference type="ARBA" id="ARBA00022842"/>
    </source>
</evidence>
<feature type="binding site" evidence="8">
    <location>
        <position position="88"/>
    </location>
    <ligand>
        <name>ATP</name>
        <dbReference type="ChEBI" id="CHEBI:30616"/>
    </ligand>
</feature>
<name>G5QJR3_SALRU</name>
<comment type="function">
    <text evidence="8">Nucleotidyltransferase involved in the post-translational modification of proteins. It can catalyze the addition of adenosine monophosphate (AMP) or uridine monophosphate (UMP) to a protein, resulting in modifications known as AMPylation and UMPylation.</text>
</comment>
<feature type="binding site" evidence="8">
    <location>
        <position position="89"/>
    </location>
    <ligand>
        <name>ATP</name>
        <dbReference type="ChEBI" id="CHEBI:30616"/>
    </ligand>
</feature>
<evidence type="ECO:0000256" key="2">
    <source>
        <dbReference type="ARBA" id="ARBA00022679"/>
    </source>
</evidence>
<comment type="catalytic activity">
    <reaction evidence="8">
        <text>L-tyrosyl-[protein] + ATP = O-(5'-adenylyl)-L-tyrosyl-[protein] + diphosphate</text>
        <dbReference type="Rhea" id="RHEA:54288"/>
        <dbReference type="Rhea" id="RHEA-COMP:10136"/>
        <dbReference type="Rhea" id="RHEA-COMP:13846"/>
        <dbReference type="ChEBI" id="CHEBI:30616"/>
        <dbReference type="ChEBI" id="CHEBI:33019"/>
        <dbReference type="ChEBI" id="CHEBI:46858"/>
        <dbReference type="ChEBI" id="CHEBI:83624"/>
        <dbReference type="EC" id="2.7.7.108"/>
    </reaction>
</comment>
<keyword evidence="5 8" id="KW-0547">Nucleotide-binding</keyword>
<feature type="binding site" evidence="8">
    <location>
        <position position="192"/>
    </location>
    <ligand>
        <name>ATP</name>
        <dbReference type="ChEBI" id="CHEBI:30616"/>
    </ligand>
</feature>